<dbReference type="STRING" id="34508.A0A4U5NDS6"/>
<comment type="similarity">
    <text evidence="1">Belongs to the calycin superfamily. Fatty-acid binding protein (FABP) family.</text>
</comment>
<dbReference type="AlphaFoldDB" id="A0A4U5NDS6"/>
<evidence type="ECO:0000259" key="5">
    <source>
        <dbReference type="PROSITE" id="PS00214"/>
    </source>
</evidence>
<feature type="signal peptide" evidence="4">
    <location>
        <begin position="1"/>
        <end position="22"/>
    </location>
</feature>
<accession>A0A4U5NDS6</accession>
<organism evidence="6 7">
    <name type="scientific">Steinernema carpocapsae</name>
    <name type="common">Entomopathogenic nematode</name>
    <dbReference type="NCBI Taxonomy" id="34508"/>
    <lineage>
        <taxon>Eukaryota</taxon>
        <taxon>Metazoa</taxon>
        <taxon>Ecdysozoa</taxon>
        <taxon>Nematoda</taxon>
        <taxon>Chromadorea</taxon>
        <taxon>Rhabditida</taxon>
        <taxon>Tylenchina</taxon>
        <taxon>Panagrolaimomorpha</taxon>
        <taxon>Strongyloidoidea</taxon>
        <taxon>Steinernematidae</taxon>
        <taxon>Steinernema</taxon>
    </lineage>
</organism>
<feature type="chain" id="PRO_5020186447" description="Cytosolic fatty-acid binding proteins domain-containing protein" evidence="4">
    <location>
        <begin position="23"/>
        <end position="166"/>
    </location>
</feature>
<dbReference type="PRINTS" id="PR00178">
    <property type="entry name" value="FATTYACIDBP"/>
</dbReference>
<dbReference type="Proteomes" id="UP000298663">
    <property type="component" value="Unassembled WGS sequence"/>
</dbReference>
<reference evidence="6 7" key="2">
    <citation type="journal article" date="2019" name="G3 (Bethesda)">
        <title>Hybrid Assembly of the Genome of the Entomopathogenic Nematode Steinernema carpocapsae Identifies the X-Chromosome.</title>
        <authorList>
            <person name="Serra L."/>
            <person name="Macchietto M."/>
            <person name="Macias-Munoz A."/>
            <person name="McGill C.J."/>
            <person name="Rodriguez I.M."/>
            <person name="Rodriguez B."/>
            <person name="Murad R."/>
            <person name="Mortazavi A."/>
        </authorList>
    </citation>
    <scope>NUCLEOTIDE SEQUENCE [LARGE SCALE GENOMIC DNA]</scope>
    <source>
        <strain evidence="6 7">ALL</strain>
    </source>
</reference>
<dbReference type="CDD" id="cd00742">
    <property type="entry name" value="FABP"/>
    <property type="match status" value="1"/>
</dbReference>
<keyword evidence="2" id="KW-0813">Transport</keyword>
<evidence type="ECO:0000256" key="1">
    <source>
        <dbReference type="ARBA" id="ARBA00008390"/>
    </source>
</evidence>
<dbReference type="SUPFAM" id="SSF50814">
    <property type="entry name" value="Lipocalins"/>
    <property type="match status" value="1"/>
</dbReference>
<dbReference type="PROSITE" id="PS00214">
    <property type="entry name" value="FABP"/>
    <property type="match status" value="1"/>
</dbReference>
<dbReference type="OrthoDB" id="412780at2759"/>
<keyword evidence="3" id="KW-0446">Lipid-binding</keyword>
<evidence type="ECO:0000256" key="4">
    <source>
        <dbReference type="SAM" id="SignalP"/>
    </source>
</evidence>
<dbReference type="PANTHER" id="PTHR22725:SF2">
    <property type="entry name" value="FATTY ACID-BINDING PROTEIN HOMOLOG 1-RELATED"/>
    <property type="match status" value="1"/>
</dbReference>
<gene>
    <name evidence="6" type="ORF">L596_014871</name>
</gene>
<dbReference type="Gene3D" id="2.40.128.20">
    <property type="match status" value="1"/>
</dbReference>
<evidence type="ECO:0000256" key="2">
    <source>
        <dbReference type="ARBA" id="ARBA00022448"/>
    </source>
</evidence>
<name>A0A4U5NDS6_STECR</name>
<comment type="caution">
    <text evidence="6">The sequence shown here is derived from an EMBL/GenBank/DDBJ whole genome shotgun (WGS) entry which is preliminary data.</text>
</comment>
<protein>
    <recommendedName>
        <fullName evidence="5">Cytosolic fatty-acid binding proteins domain-containing protein</fullName>
    </recommendedName>
</protein>
<evidence type="ECO:0000256" key="3">
    <source>
        <dbReference type="ARBA" id="ARBA00023121"/>
    </source>
</evidence>
<evidence type="ECO:0000313" key="7">
    <source>
        <dbReference type="Proteomes" id="UP000298663"/>
    </source>
</evidence>
<dbReference type="InterPro" id="IPR000463">
    <property type="entry name" value="Fatty_acid-bd"/>
</dbReference>
<sequence>MRSAASVIALVVLASVLQGAFAANSLPDKFYGKWILDHSENFEEYLVAKDYGWFMRKMILLASVTKVFEKGTQPNTFRFKNLTSKKDTDYDNISMGEKFEAEGLDSTQHIVTFEYIPSSGTVTESHLKVGDAPDTTDTYEYTVDGDFLVMKMTWKGVSCKRFYKKE</sequence>
<dbReference type="InterPro" id="IPR040094">
    <property type="entry name" value="Lbp1-4"/>
</dbReference>
<dbReference type="EMBL" id="AZBU02000004">
    <property type="protein sequence ID" value="TKR80884.1"/>
    <property type="molecule type" value="Genomic_DNA"/>
</dbReference>
<reference evidence="6 7" key="1">
    <citation type="journal article" date="2015" name="Genome Biol.">
        <title>Comparative genomics of Steinernema reveals deeply conserved gene regulatory networks.</title>
        <authorList>
            <person name="Dillman A.R."/>
            <person name="Macchietto M."/>
            <person name="Porter C.F."/>
            <person name="Rogers A."/>
            <person name="Williams B."/>
            <person name="Antoshechkin I."/>
            <person name="Lee M.M."/>
            <person name="Goodwin Z."/>
            <person name="Lu X."/>
            <person name="Lewis E.E."/>
            <person name="Goodrich-Blair H."/>
            <person name="Stock S.P."/>
            <person name="Adams B.J."/>
            <person name="Sternberg P.W."/>
            <person name="Mortazavi A."/>
        </authorList>
    </citation>
    <scope>NUCLEOTIDE SEQUENCE [LARGE SCALE GENOMIC DNA]</scope>
    <source>
        <strain evidence="6 7">ALL</strain>
    </source>
</reference>
<dbReference type="InterPro" id="IPR012674">
    <property type="entry name" value="Calycin"/>
</dbReference>
<dbReference type="GO" id="GO:0008289">
    <property type="term" value="F:lipid binding"/>
    <property type="evidence" value="ECO:0007669"/>
    <property type="project" value="UniProtKB-KW"/>
</dbReference>
<evidence type="ECO:0000313" key="6">
    <source>
        <dbReference type="EMBL" id="TKR80884.1"/>
    </source>
</evidence>
<keyword evidence="7" id="KW-1185">Reference proteome</keyword>
<keyword evidence="4" id="KW-0732">Signal</keyword>
<feature type="domain" description="Cytosolic fatty-acid binding proteins" evidence="5">
    <location>
        <begin position="32"/>
        <end position="49"/>
    </location>
</feature>
<dbReference type="PANTHER" id="PTHR22725">
    <property type="entry name" value="FATTY ACID-BINDING PROTEIN HOMOLOG 1-RELATED-RELATED"/>
    <property type="match status" value="1"/>
</dbReference>
<proteinExistence type="inferred from homology"/>